<proteinExistence type="predicted"/>
<name>A0A923NEA9_9FIRM</name>
<dbReference type="PROSITE" id="PS50005">
    <property type="entry name" value="TPR"/>
    <property type="match status" value="2"/>
</dbReference>
<keyword evidence="5" id="KW-1185">Reference proteome</keyword>
<keyword evidence="1" id="KW-0677">Repeat</keyword>
<gene>
    <name evidence="4" type="ORF">H8876_07300</name>
</gene>
<dbReference type="Pfam" id="PF07719">
    <property type="entry name" value="TPR_2"/>
    <property type="match status" value="1"/>
</dbReference>
<dbReference type="AlphaFoldDB" id="A0A923NEA9"/>
<evidence type="ECO:0000256" key="2">
    <source>
        <dbReference type="ARBA" id="ARBA00022803"/>
    </source>
</evidence>
<dbReference type="InterPro" id="IPR019734">
    <property type="entry name" value="TPR_rpt"/>
</dbReference>
<reference evidence="4" key="1">
    <citation type="submission" date="2020-08" db="EMBL/GenBank/DDBJ databases">
        <authorList>
            <person name="Liu C."/>
            <person name="Sun Q."/>
        </authorList>
    </citation>
    <scope>NUCLEOTIDE SEQUENCE</scope>
    <source>
        <strain evidence="4">BX16</strain>
    </source>
</reference>
<dbReference type="InterPro" id="IPR011990">
    <property type="entry name" value="TPR-like_helical_dom_sf"/>
</dbReference>
<dbReference type="SUPFAM" id="SSF48452">
    <property type="entry name" value="TPR-like"/>
    <property type="match status" value="2"/>
</dbReference>
<dbReference type="Pfam" id="PF13424">
    <property type="entry name" value="TPR_12"/>
    <property type="match status" value="1"/>
</dbReference>
<evidence type="ECO:0000256" key="1">
    <source>
        <dbReference type="ARBA" id="ARBA00022737"/>
    </source>
</evidence>
<organism evidence="4 5">
    <name type="scientific">Lentihominibacter faecis</name>
    <dbReference type="NCBI Taxonomy" id="2764712"/>
    <lineage>
        <taxon>Bacteria</taxon>
        <taxon>Bacillati</taxon>
        <taxon>Bacillota</taxon>
        <taxon>Clostridia</taxon>
        <taxon>Peptostreptococcales</taxon>
        <taxon>Anaerovoracaceae</taxon>
        <taxon>Lentihominibacter</taxon>
    </lineage>
</organism>
<feature type="repeat" description="TPR" evidence="3">
    <location>
        <begin position="213"/>
        <end position="246"/>
    </location>
</feature>
<dbReference type="Gene3D" id="1.25.40.10">
    <property type="entry name" value="Tetratricopeptide repeat domain"/>
    <property type="match status" value="2"/>
</dbReference>
<evidence type="ECO:0000313" key="5">
    <source>
        <dbReference type="Proteomes" id="UP000644115"/>
    </source>
</evidence>
<dbReference type="PANTHER" id="PTHR45641:SF19">
    <property type="entry name" value="NEPHROCYSTIN-3"/>
    <property type="match status" value="1"/>
</dbReference>
<dbReference type="RefSeq" id="WP_249287184.1">
    <property type="nucleotide sequence ID" value="NZ_JACRWC010000095.1"/>
</dbReference>
<keyword evidence="2 3" id="KW-0802">TPR repeat</keyword>
<comment type="caution">
    <text evidence="4">The sequence shown here is derived from an EMBL/GenBank/DDBJ whole genome shotgun (WGS) entry which is preliminary data.</text>
</comment>
<dbReference type="PANTHER" id="PTHR45641">
    <property type="entry name" value="TETRATRICOPEPTIDE REPEAT PROTEIN (AFU_ORTHOLOGUE AFUA_6G03870)"/>
    <property type="match status" value="1"/>
</dbReference>
<evidence type="ECO:0000313" key="4">
    <source>
        <dbReference type="EMBL" id="MBC5999804.1"/>
    </source>
</evidence>
<accession>A0A923NEA9</accession>
<dbReference type="InterPro" id="IPR013105">
    <property type="entry name" value="TPR_2"/>
</dbReference>
<evidence type="ECO:0000256" key="3">
    <source>
        <dbReference type="PROSITE-ProRule" id="PRU00339"/>
    </source>
</evidence>
<dbReference type="SMART" id="SM00028">
    <property type="entry name" value="TPR"/>
    <property type="match status" value="5"/>
</dbReference>
<dbReference type="EMBL" id="JACRWC010000095">
    <property type="protein sequence ID" value="MBC5999804.1"/>
    <property type="molecule type" value="Genomic_DNA"/>
</dbReference>
<protein>
    <submittedName>
        <fullName evidence="4">Tetratricopeptide repeat protein</fullName>
    </submittedName>
</protein>
<sequence length="267" mass="30343">MENGIDLNKFYQGLDDLFQQKDSGQTMAYLQRWLQEAQQRQDTSGIVAVSNELGGLCRVMGQIDRAKDLYKTVLTQLEHMGLIHSEHYATALINAGDVYVNSRELPEALQYFLRARDLLVECGLAGDYRMAALNNNISMVYRDTGEFDKAEQALDIAFRIIRGIPECRGELATTYINLGELQVRQNKLEMARESFEEACRMFEEDGGGDVHYSSACAGLGQVYYLKGQIPQAIRWYEKALTLMERDFGRTEYYKILEANLAKLKGMA</sequence>
<feature type="repeat" description="TPR" evidence="3">
    <location>
        <begin position="172"/>
        <end position="205"/>
    </location>
</feature>
<dbReference type="Proteomes" id="UP000644115">
    <property type="component" value="Unassembled WGS sequence"/>
</dbReference>